<evidence type="ECO:0000313" key="22">
    <source>
        <dbReference type="Proteomes" id="UP000026962"/>
    </source>
</evidence>
<keyword evidence="14 18" id="KW-0472">Membrane</keyword>
<evidence type="ECO:0000256" key="18">
    <source>
        <dbReference type="SAM" id="Phobius"/>
    </source>
</evidence>
<dbReference type="InterPro" id="IPR017441">
    <property type="entry name" value="Protein_kinase_ATP_BS"/>
</dbReference>
<dbReference type="Proteomes" id="UP000026962">
    <property type="component" value="Chromosome 5"/>
</dbReference>
<evidence type="ECO:0000256" key="11">
    <source>
        <dbReference type="ARBA" id="ARBA00022777"/>
    </source>
</evidence>
<proteinExistence type="inferred from homology"/>
<dbReference type="InterPro" id="IPR050528">
    <property type="entry name" value="L-type_Lectin-RKs"/>
</dbReference>
<dbReference type="Pfam" id="PF00139">
    <property type="entry name" value="Lectin_legB"/>
    <property type="match status" value="1"/>
</dbReference>
<keyword evidence="22" id="KW-1185">Reference proteome</keyword>
<dbReference type="HOGENOM" id="CLU_000288_62_3_1"/>
<keyword evidence="10 17" id="KW-0547">Nucleotide-binding</keyword>
<evidence type="ECO:0000256" key="10">
    <source>
        <dbReference type="ARBA" id="ARBA00022741"/>
    </source>
</evidence>
<dbReference type="SUPFAM" id="SSF49899">
    <property type="entry name" value="Concanavalin A-like lectins/glucanases"/>
    <property type="match status" value="1"/>
</dbReference>
<evidence type="ECO:0000256" key="1">
    <source>
        <dbReference type="ARBA" id="ARBA00004479"/>
    </source>
</evidence>
<comment type="subcellular location">
    <subcellularLocation>
        <location evidence="1">Membrane</location>
        <topology evidence="1">Single-pass type I membrane protein</topology>
    </subcellularLocation>
</comment>
<comment type="similarity">
    <text evidence="3">In the C-terminal section; belongs to the protein kinase superfamily. Ser/Thr protein kinase family.</text>
</comment>
<dbReference type="AlphaFoldDB" id="A0A0E0KZX4"/>
<dbReference type="eggNOG" id="ENOG502QSJ4">
    <property type="taxonomic scope" value="Eukaryota"/>
</dbReference>
<comment type="catalytic activity">
    <reaction evidence="15">
        <text>L-threonyl-[protein] + ATP = O-phospho-L-threonyl-[protein] + ADP + H(+)</text>
        <dbReference type="Rhea" id="RHEA:46608"/>
        <dbReference type="Rhea" id="RHEA-COMP:11060"/>
        <dbReference type="Rhea" id="RHEA-COMP:11605"/>
        <dbReference type="ChEBI" id="CHEBI:15378"/>
        <dbReference type="ChEBI" id="CHEBI:30013"/>
        <dbReference type="ChEBI" id="CHEBI:30616"/>
        <dbReference type="ChEBI" id="CHEBI:61977"/>
        <dbReference type="ChEBI" id="CHEBI:456216"/>
        <dbReference type="EC" id="2.7.11.1"/>
    </reaction>
</comment>
<evidence type="ECO:0000256" key="5">
    <source>
        <dbReference type="ARBA" id="ARBA00022527"/>
    </source>
</evidence>
<name>A0A0E0KZX4_ORYPU</name>
<dbReference type="GO" id="GO:0030246">
    <property type="term" value="F:carbohydrate binding"/>
    <property type="evidence" value="ECO:0007669"/>
    <property type="project" value="UniProtKB-KW"/>
</dbReference>
<dbReference type="FunFam" id="1.10.510.10:FF:000108">
    <property type="entry name" value="L-type lectin-domain containing receptor kinase S.4"/>
    <property type="match status" value="1"/>
</dbReference>
<evidence type="ECO:0000256" key="19">
    <source>
        <dbReference type="SAM" id="SignalP"/>
    </source>
</evidence>
<feature type="transmembrane region" description="Helical" evidence="18">
    <location>
        <begin position="233"/>
        <end position="256"/>
    </location>
</feature>
<dbReference type="Pfam" id="PF07714">
    <property type="entry name" value="PK_Tyr_Ser-Thr"/>
    <property type="match status" value="1"/>
</dbReference>
<dbReference type="SUPFAM" id="SSF56112">
    <property type="entry name" value="Protein kinase-like (PK-like)"/>
    <property type="match status" value="1"/>
</dbReference>
<reference evidence="21" key="1">
    <citation type="submission" date="2015-04" db="UniProtKB">
        <authorList>
            <consortium name="EnsemblPlants"/>
        </authorList>
    </citation>
    <scope>IDENTIFICATION</scope>
</reference>
<sequence length="569" mass="63098">MFSCALYYCFYALIILLSTSHAEEFIYNGFTDAELTLEGEASIDRNRIGLTSGLNIGGFGHAFYNPNDPSFATTFVFTITTWSDQPQKAGSDGIAFVLSSTNKLINHSLGGQYLGLFNASNTSQNILAIELDTFMNPDLNDMDDNHVGIDVNSLISISSHTAGFYTSDGGFQLLRLANGWSFKKNGRVPPLNYSAPSVPVRDPETYGWGGNFSAPPSPPQLNSHQVHIPSFHILLPIVITSVVLLLGVAFLGSYYCKKRWEKAGPQEDWEKFSDKMLLGKGGFGRVYRGYLSASKQNVAIKRIFPESKQGMKEFMSEVKLLGNVRHRSLVKLLGYCRNKHELLLVYDYMPNGSLDKYLYGRHKLALAWSQRFRIIKGVACGLSYLHEEWERVIIRRDIKSSNVLLDEEMNGRLGDFGLARLHDHGVDAHTIHVAGTCGYIAPELARLGKATKGTDVFAFGVFMMEVACGKRPTEVNASIINSIDPSLEEDHVAEEVELVLKLGLLCSHSSPKVRPTMRLVVQYLEREATLQDFAFSFFSINEANSEVYGQHIVSNPSVATTITTLSGGR</sequence>
<evidence type="ECO:0000256" key="6">
    <source>
        <dbReference type="ARBA" id="ARBA00022679"/>
    </source>
</evidence>
<accession>A0A0E0KZX4</accession>
<evidence type="ECO:0000256" key="16">
    <source>
        <dbReference type="ARBA" id="ARBA00048679"/>
    </source>
</evidence>
<dbReference type="EC" id="2.7.11.1" evidence="4"/>
<dbReference type="PANTHER" id="PTHR27007">
    <property type="match status" value="1"/>
</dbReference>
<evidence type="ECO:0000256" key="7">
    <source>
        <dbReference type="ARBA" id="ARBA00022692"/>
    </source>
</evidence>
<comment type="catalytic activity">
    <reaction evidence="16">
        <text>L-seryl-[protein] + ATP = O-phospho-L-seryl-[protein] + ADP + H(+)</text>
        <dbReference type="Rhea" id="RHEA:17989"/>
        <dbReference type="Rhea" id="RHEA-COMP:9863"/>
        <dbReference type="Rhea" id="RHEA-COMP:11604"/>
        <dbReference type="ChEBI" id="CHEBI:15378"/>
        <dbReference type="ChEBI" id="CHEBI:29999"/>
        <dbReference type="ChEBI" id="CHEBI:30616"/>
        <dbReference type="ChEBI" id="CHEBI:83421"/>
        <dbReference type="ChEBI" id="CHEBI:456216"/>
        <dbReference type="EC" id="2.7.11.1"/>
    </reaction>
</comment>
<keyword evidence="5" id="KW-0723">Serine/threonine-protein kinase</keyword>
<keyword evidence="11" id="KW-0418">Kinase</keyword>
<evidence type="ECO:0000313" key="21">
    <source>
        <dbReference type="EnsemblPlants" id="OPUNC05G07170.1"/>
    </source>
</evidence>
<evidence type="ECO:0000256" key="14">
    <source>
        <dbReference type="ARBA" id="ARBA00023136"/>
    </source>
</evidence>
<dbReference type="GO" id="GO:0006952">
    <property type="term" value="P:defense response"/>
    <property type="evidence" value="ECO:0007669"/>
    <property type="project" value="UniProtKB-ARBA"/>
</dbReference>
<dbReference type="Gene3D" id="3.30.200.20">
    <property type="entry name" value="Phosphorylase Kinase, domain 1"/>
    <property type="match status" value="1"/>
</dbReference>
<dbReference type="FunFam" id="3.30.200.20:FF:000039">
    <property type="entry name" value="receptor-like protein kinase FERONIA"/>
    <property type="match status" value="1"/>
</dbReference>
<feature type="domain" description="Protein kinase" evidence="20">
    <location>
        <begin position="272"/>
        <end position="530"/>
    </location>
</feature>
<dbReference type="PROSITE" id="PS00107">
    <property type="entry name" value="PROTEIN_KINASE_ATP"/>
    <property type="match status" value="1"/>
</dbReference>
<dbReference type="Gramene" id="OPUNC05G07170.1">
    <property type="protein sequence ID" value="OPUNC05G07170.1"/>
    <property type="gene ID" value="OPUNC05G07170"/>
</dbReference>
<feature type="binding site" evidence="17">
    <location>
        <position position="301"/>
    </location>
    <ligand>
        <name>ATP</name>
        <dbReference type="ChEBI" id="CHEBI:30616"/>
    </ligand>
</feature>
<dbReference type="GO" id="GO:0051707">
    <property type="term" value="P:response to other organism"/>
    <property type="evidence" value="ECO:0007669"/>
    <property type="project" value="UniProtKB-ARBA"/>
</dbReference>
<evidence type="ECO:0000256" key="15">
    <source>
        <dbReference type="ARBA" id="ARBA00047899"/>
    </source>
</evidence>
<dbReference type="InterPro" id="IPR000719">
    <property type="entry name" value="Prot_kinase_dom"/>
</dbReference>
<evidence type="ECO:0000256" key="3">
    <source>
        <dbReference type="ARBA" id="ARBA00010217"/>
    </source>
</evidence>
<evidence type="ECO:0000256" key="2">
    <source>
        <dbReference type="ARBA" id="ARBA00008536"/>
    </source>
</evidence>
<dbReference type="InterPro" id="IPR001245">
    <property type="entry name" value="Ser-Thr/Tyr_kinase_cat_dom"/>
</dbReference>
<keyword evidence="7 18" id="KW-0812">Transmembrane</keyword>
<feature type="chain" id="PRO_5002365674" description="non-specific serine/threonine protein kinase" evidence="19">
    <location>
        <begin position="23"/>
        <end position="569"/>
    </location>
</feature>
<evidence type="ECO:0000256" key="12">
    <source>
        <dbReference type="ARBA" id="ARBA00022840"/>
    </source>
</evidence>
<keyword evidence="13 18" id="KW-1133">Transmembrane helix</keyword>
<dbReference type="Gene3D" id="1.10.510.10">
    <property type="entry name" value="Transferase(Phosphotransferase) domain 1"/>
    <property type="match status" value="1"/>
</dbReference>
<evidence type="ECO:0000256" key="13">
    <source>
        <dbReference type="ARBA" id="ARBA00022989"/>
    </source>
</evidence>
<dbReference type="Gene3D" id="2.60.120.200">
    <property type="match status" value="1"/>
</dbReference>
<keyword evidence="6" id="KW-0808">Transferase</keyword>
<dbReference type="GO" id="GO:0016020">
    <property type="term" value="C:membrane"/>
    <property type="evidence" value="ECO:0007669"/>
    <property type="project" value="UniProtKB-SubCell"/>
</dbReference>
<dbReference type="EnsemblPlants" id="OPUNC05G07170.1">
    <property type="protein sequence ID" value="OPUNC05G07170.1"/>
    <property type="gene ID" value="OPUNC05G07170"/>
</dbReference>
<keyword evidence="9" id="KW-0430">Lectin</keyword>
<dbReference type="InterPro" id="IPR011009">
    <property type="entry name" value="Kinase-like_dom_sf"/>
</dbReference>
<dbReference type="InterPro" id="IPR013320">
    <property type="entry name" value="ConA-like_dom_sf"/>
</dbReference>
<keyword evidence="12 17" id="KW-0067">ATP-binding</keyword>
<dbReference type="CDD" id="cd06899">
    <property type="entry name" value="lectin_legume_LecRK_Arcelin_ConA"/>
    <property type="match status" value="1"/>
</dbReference>
<keyword evidence="8 19" id="KW-0732">Signal</keyword>
<evidence type="ECO:0000256" key="17">
    <source>
        <dbReference type="PROSITE-ProRule" id="PRU10141"/>
    </source>
</evidence>
<dbReference type="GO" id="GO:0005524">
    <property type="term" value="F:ATP binding"/>
    <property type="evidence" value="ECO:0007669"/>
    <property type="project" value="UniProtKB-UniRule"/>
</dbReference>
<evidence type="ECO:0000256" key="4">
    <source>
        <dbReference type="ARBA" id="ARBA00012513"/>
    </source>
</evidence>
<dbReference type="SMART" id="SM00220">
    <property type="entry name" value="S_TKc"/>
    <property type="match status" value="1"/>
</dbReference>
<organism evidence="21">
    <name type="scientific">Oryza punctata</name>
    <name type="common">Red rice</name>
    <dbReference type="NCBI Taxonomy" id="4537"/>
    <lineage>
        <taxon>Eukaryota</taxon>
        <taxon>Viridiplantae</taxon>
        <taxon>Streptophyta</taxon>
        <taxon>Embryophyta</taxon>
        <taxon>Tracheophyta</taxon>
        <taxon>Spermatophyta</taxon>
        <taxon>Magnoliopsida</taxon>
        <taxon>Liliopsida</taxon>
        <taxon>Poales</taxon>
        <taxon>Poaceae</taxon>
        <taxon>BOP clade</taxon>
        <taxon>Oryzoideae</taxon>
        <taxon>Oryzeae</taxon>
        <taxon>Oryzinae</taxon>
        <taxon>Oryza</taxon>
    </lineage>
</organism>
<dbReference type="CDD" id="cd14066">
    <property type="entry name" value="STKc_IRAK"/>
    <property type="match status" value="1"/>
</dbReference>
<comment type="similarity">
    <text evidence="2">In the N-terminal section; belongs to the leguminous lectin family.</text>
</comment>
<dbReference type="STRING" id="4537.A0A0E0KZX4"/>
<evidence type="ECO:0000256" key="8">
    <source>
        <dbReference type="ARBA" id="ARBA00022729"/>
    </source>
</evidence>
<dbReference type="PROSITE" id="PS50011">
    <property type="entry name" value="PROTEIN_KINASE_DOM"/>
    <property type="match status" value="1"/>
</dbReference>
<reference evidence="21" key="2">
    <citation type="submission" date="2018-05" db="EMBL/GenBank/DDBJ databases">
        <title>OpunRS2 (Oryza punctata Reference Sequence Version 2).</title>
        <authorList>
            <person name="Zhang J."/>
            <person name="Kudrna D."/>
            <person name="Lee S."/>
            <person name="Talag J."/>
            <person name="Welchert J."/>
            <person name="Wing R.A."/>
        </authorList>
    </citation>
    <scope>NUCLEOTIDE SEQUENCE [LARGE SCALE GENOMIC DNA]</scope>
</reference>
<dbReference type="OMA" id="FTITTWR"/>
<evidence type="ECO:0000256" key="9">
    <source>
        <dbReference type="ARBA" id="ARBA00022734"/>
    </source>
</evidence>
<protein>
    <recommendedName>
        <fullName evidence="4">non-specific serine/threonine protein kinase</fullName>
        <ecNumber evidence="4">2.7.11.1</ecNumber>
    </recommendedName>
</protein>
<evidence type="ECO:0000259" key="20">
    <source>
        <dbReference type="PROSITE" id="PS50011"/>
    </source>
</evidence>
<dbReference type="InterPro" id="IPR001220">
    <property type="entry name" value="Legume_lectin_dom"/>
</dbReference>
<feature type="signal peptide" evidence="19">
    <location>
        <begin position="1"/>
        <end position="22"/>
    </location>
</feature>
<dbReference type="GO" id="GO:0004674">
    <property type="term" value="F:protein serine/threonine kinase activity"/>
    <property type="evidence" value="ECO:0007669"/>
    <property type="project" value="UniProtKB-KW"/>
</dbReference>